<accession>A0A2G8RJ90</accession>
<dbReference type="InterPro" id="IPR036591">
    <property type="entry name" value="YggU-like_sf"/>
</dbReference>
<dbReference type="PANTHER" id="PTHR13420:SF7">
    <property type="entry name" value="UPF0235 PROTEIN C15ORF40"/>
    <property type="match status" value="1"/>
</dbReference>
<dbReference type="HAMAP" id="MF_00634">
    <property type="entry name" value="UPF0235"/>
    <property type="match status" value="1"/>
</dbReference>
<name>A0A2G8RJ90_9RHOB</name>
<dbReference type="GO" id="GO:0005737">
    <property type="term" value="C:cytoplasm"/>
    <property type="evidence" value="ECO:0007669"/>
    <property type="project" value="TreeGrafter"/>
</dbReference>
<dbReference type="NCBIfam" id="TIGR00251">
    <property type="entry name" value="DUF167 family protein"/>
    <property type="match status" value="1"/>
</dbReference>
<organism evidence="3 4">
    <name type="scientific">Puniceibacterium antarcticum</name>
    <dbReference type="NCBI Taxonomy" id="1206336"/>
    <lineage>
        <taxon>Bacteria</taxon>
        <taxon>Pseudomonadati</taxon>
        <taxon>Pseudomonadota</taxon>
        <taxon>Alphaproteobacteria</taxon>
        <taxon>Rhodobacterales</taxon>
        <taxon>Paracoccaceae</taxon>
        <taxon>Puniceibacterium</taxon>
    </lineage>
</organism>
<dbReference type="Gene3D" id="3.30.1200.10">
    <property type="entry name" value="YggU-like"/>
    <property type="match status" value="1"/>
</dbReference>
<evidence type="ECO:0000313" key="4">
    <source>
        <dbReference type="Proteomes" id="UP000231259"/>
    </source>
</evidence>
<comment type="caution">
    <text evidence="3">The sequence shown here is derived from an EMBL/GenBank/DDBJ whole genome shotgun (WGS) entry which is preliminary data.</text>
</comment>
<dbReference type="PANTHER" id="PTHR13420">
    <property type="entry name" value="UPF0235 PROTEIN C15ORF40"/>
    <property type="match status" value="1"/>
</dbReference>
<dbReference type="AlphaFoldDB" id="A0A2G8RJ90"/>
<comment type="similarity">
    <text evidence="1 2">Belongs to the UPF0235 family.</text>
</comment>
<dbReference type="InterPro" id="IPR003746">
    <property type="entry name" value="DUF167"/>
</dbReference>
<dbReference type="SMART" id="SM01152">
    <property type="entry name" value="DUF167"/>
    <property type="match status" value="1"/>
</dbReference>
<dbReference type="EMBL" id="AWWI01000027">
    <property type="protein sequence ID" value="PIL21635.1"/>
    <property type="molecule type" value="Genomic_DNA"/>
</dbReference>
<dbReference type="Pfam" id="PF02594">
    <property type="entry name" value="DUF167"/>
    <property type="match status" value="1"/>
</dbReference>
<dbReference type="OrthoDB" id="3176309at2"/>
<evidence type="ECO:0000313" key="3">
    <source>
        <dbReference type="EMBL" id="PIL21635.1"/>
    </source>
</evidence>
<protein>
    <recommendedName>
        <fullName evidence="2">UPF0235 protein P775_02965</fullName>
    </recommendedName>
</protein>
<gene>
    <name evidence="3" type="ORF">P775_02965</name>
</gene>
<dbReference type="RefSeq" id="WP_099909537.1">
    <property type="nucleotide sequence ID" value="NZ_AWWI01000027.1"/>
</dbReference>
<proteinExistence type="inferred from homology"/>
<reference evidence="3 4" key="1">
    <citation type="submission" date="2013-09" db="EMBL/GenBank/DDBJ databases">
        <title>Genome sequencing of Phaeobacter antarcticus sp. nov. SM1211.</title>
        <authorList>
            <person name="Zhang X.-Y."/>
            <person name="Liu C."/>
            <person name="Chen X.-L."/>
            <person name="Xie B.-B."/>
            <person name="Qin Q.-L."/>
            <person name="Rong J.-C."/>
            <person name="Zhang Y.-Z."/>
        </authorList>
    </citation>
    <scope>NUCLEOTIDE SEQUENCE [LARGE SCALE GENOMIC DNA]</scope>
    <source>
        <strain evidence="3 4">SM1211</strain>
    </source>
</reference>
<keyword evidence="4" id="KW-1185">Reference proteome</keyword>
<evidence type="ECO:0000256" key="2">
    <source>
        <dbReference type="HAMAP-Rule" id="MF_00634"/>
    </source>
</evidence>
<sequence>MIKGELTHLATPGTTLTVRVTPKASSNRVIEEDDSLRVYVTAVPAGGEANAAVQKILAKALGLAKTRLTLVKGATSREKVFRID</sequence>
<dbReference type="Proteomes" id="UP000231259">
    <property type="component" value="Unassembled WGS sequence"/>
</dbReference>
<evidence type="ECO:0000256" key="1">
    <source>
        <dbReference type="ARBA" id="ARBA00010364"/>
    </source>
</evidence>
<dbReference type="SUPFAM" id="SSF69786">
    <property type="entry name" value="YggU-like"/>
    <property type="match status" value="1"/>
</dbReference>